<dbReference type="GO" id="GO:0071555">
    <property type="term" value="P:cell wall organization"/>
    <property type="evidence" value="ECO:0007669"/>
    <property type="project" value="UniProtKB-UniRule"/>
</dbReference>
<evidence type="ECO:0000256" key="2">
    <source>
        <dbReference type="ARBA" id="ARBA00005992"/>
    </source>
</evidence>
<feature type="compositionally biased region" description="Basic and acidic residues" evidence="9">
    <location>
        <begin position="474"/>
        <end position="483"/>
    </location>
</feature>
<dbReference type="PROSITE" id="PS52029">
    <property type="entry name" value="LD_TPASE"/>
    <property type="match status" value="1"/>
</dbReference>
<evidence type="ECO:0000259" key="10">
    <source>
        <dbReference type="PROSITE" id="PS52029"/>
    </source>
</evidence>
<dbReference type="GO" id="GO:0008360">
    <property type="term" value="P:regulation of cell shape"/>
    <property type="evidence" value="ECO:0007669"/>
    <property type="project" value="UniProtKB-UniRule"/>
</dbReference>
<dbReference type="SUPFAM" id="SSF141523">
    <property type="entry name" value="L,D-transpeptidase catalytic domain-like"/>
    <property type="match status" value="1"/>
</dbReference>
<evidence type="ECO:0000256" key="7">
    <source>
        <dbReference type="ARBA" id="ARBA00023316"/>
    </source>
</evidence>
<dbReference type="EMBL" id="PTIY01000002">
    <property type="protein sequence ID" value="PPK73312.1"/>
    <property type="molecule type" value="Genomic_DNA"/>
</dbReference>
<evidence type="ECO:0000256" key="3">
    <source>
        <dbReference type="ARBA" id="ARBA00022679"/>
    </source>
</evidence>
<dbReference type="InterPro" id="IPR005490">
    <property type="entry name" value="LD_TPept_cat_dom"/>
</dbReference>
<dbReference type="Proteomes" id="UP000238071">
    <property type="component" value="Unassembled WGS sequence"/>
</dbReference>
<name>A0A2S6H745_9GAMM</name>
<dbReference type="PANTHER" id="PTHR30582">
    <property type="entry name" value="L,D-TRANSPEPTIDASE"/>
    <property type="match status" value="1"/>
</dbReference>
<keyword evidence="6" id="KW-0012">Acyltransferase</keyword>
<dbReference type="GO" id="GO:0018104">
    <property type="term" value="P:peptidoglycan-protein cross-linking"/>
    <property type="evidence" value="ECO:0007669"/>
    <property type="project" value="TreeGrafter"/>
</dbReference>
<dbReference type="UniPathway" id="UPA00219"/>
<keyword evidence="12" id="KW-1185">Reference proteome</keyword>
<evidence type="ECO:0000313" key="11">
    <source>
        <dbReference type="EMBL" id="PPK73312.1"/>
    </source>
</evidence>
<dbReference type="InterPro" id="IPR038063">
    <property type="entry name" value="Transpep_catalytic_dom"/>
</dbReference>
<comment type="similarity">
    <text evidence="2">Belongs to the YkuD family.</text>
</comment>
<dbReference type="PANTHER" id="PTHR30582:SF2">
    <property type="entry name" value="L,D-TRANSPEPTIDASE YCIB-RELATED"/>
    <property type="match status" value="1"/>
</dbReference>
<dbReference type="GO" id="GO:0005576">
    <property type="term" value="C:extracellular region"/>
    <property type="evidence" value="ECO:0007669"/>
    <property type="project" value="TreeGrafter"/>
</dbReference>
<comment type="caution">
    <text evidence="11">The sequence shown here is derived from an EMBL/GenBank/DDBJ whole genome shotgun (WGS) entry which is preliminary data.</text>
</comment>
<comment type="pathway">
    <text evidence="1 8">Cell wall biogenesis; peptidoglycan biosynthesis.</text>
</comment>
<gene>
    <name evidence="11" type="ORF">B0F88_102294</name>
</gene>
<evidence type="ECO:0000256" key="1">
    <source>
        <dbReference type="ARBA" id="ARBA00004752"/>
    </source>
</evidence>
<dbReference type="InterPro" id="IPR050979">
    <property type="entry name" value="LD-transpeptidase"/>
</dbReference>
<feature type="active site" description="Proton donor/acceptor" evidence="8">
    <location>
        <position position="404"/>
    </location>
</feature>
<dbReference type="CDD" id="cd16913">
    <property type="entry name" value="YkuD_like"/>
    <property type="match status" value="1"/>
</dbReference>
<evidence type="ECO:0000256" key="6">
    <source>
        <dbReference type="ARBA" id="ARBA00023315"/>
    </source>
</evidence>
<dbReference type="Gene3D" id="2.60.40.3710">
    <property type="match status" value="1"/>
</dbReference>
<evidence type="ECO:0000256" key="9">
    <source>
        <dbReference type="SAM" id="MobiDB-lite"/>
    </source>
</evidence>
<reference evidence="11 12" key="1">
    <citation type="submission" date="2018-02" db="EMBL/GenBank/DDBJ databases">
        <title>Subsurface microbial communities from deep shales in Ohio and West Virginia, USA.</title>
        <authorList>
            <person name="Wrighton K."/>
        </authorList>
    </citation>
    <scope>NUCLEOTIDE SEQUENCE [LARGE SCALE GENOMIC DNA]</scope>
    <source>
        <strain evidence="11 12">OWC-G53F</strain>
    </source>
</reference>
<evidence type="ECO:0000256" key="8">
    <source>
        <dbReference type="PROSITE-ProRule" id="PRU01373"/>
    </source>
</evidence>
<dbReference type="Pfam" id="PF03734">
    <property type="entry name" value="YkuD"/>
    <property type="match status" value="1"/>
</dbReference>
<feature type="region of interest" description="Disordered" evidence="9">
    <location>
        <begin position="464"/>
        <end position="504"/>
    </location>
</feature>
<keyword evidence="5 8" id="KW-0573">Peptidoglycan synthesis</keyword>
<evidence type="ECO:0000313" key="12">
    <source>
        <dbReference type="Proteomes" id="UP000238071"/>
    </source>
</evidence>
<dbReference type="RefSeq" id="WP_104422567.1">
    <property type="nucleotide sequence ID" value="NZ_PTIY01000002.1"/>
</dbReference>
<dbReference type="AlphaFoldDB" id="A0A2S6H745"/>
<keyword evidence="4 8" id="KW-0133">Cell shape</keyword>
<dbReference type="Gene3D" id="2.40.440.10">
    <property type="entry name" value="L,D-transpeptidase catalytic domain-like"/>
    <property type="match status" value="1"/>
</dbReference>
<dbReference type="OrthoDB" id="463216at2"/>
<accession>A0A2S6H745</accession>
<keyword evidence="3" id="KW-0808">Transferase</keyword>
<protein>
    <submittedName>
        <fullName evidence="11">L,D-transpeptidase-like protein</fullName>
    </submittedName>
</protein>
<keyword evidence="7 8" id="KW-0961">Cell wall biogenesis/degradation</keyword>
<feature type="compositionally biased region" description="Gly residues" evidence="9">
    <location>
        <begin position="494"/>
        <end position="504"/>
    </location>
</feature>
<proteinExistence type="inferred from homology"/>
<organism evidence="11 12">
    <name type="scientific">Methylobacter tundripaludum</name>
    <dbReference type="NCBI Taxonomy" id="173365"/>
    <lineage>
        <taxon>Bacteria</taxon>
        <taxon>Pseudomonadati</taxon>
        <taxon>Pseudomonadota</taxon>
        <taxon>Gammaproteobacteria</taxon>
        <taxon>Methylococcales</taxon>
        <taxon>Methylococcaceae</taxon>
        <taxon>Methylobacter</taxon>
    </lineage>
</organism>
<dbReference type="GO" id="GO:0071972">
    <property type="term" value="F:peptidoglycan L,D-transpeptidase activity"/>
    <property type="evidence" value="ECO:0007669"/>
    <property type="project" value="TreeGrafter"/>
</dbReference>
<dbReference type="InterPro" id="IPR041280">
    <property type="entry name" value="Big_10"/>
</dbReference>
<evidence type="ECO:0000256" key="5">
    <source>
        <dbReference type="ARBA" id="ARBA00022984"/>
    </source>
</evidence>
<feature type="domain" description="L,D-TPase catalytic" evidence="10">
    <location>
        <begin position="324"/>
        <end position="455"/>
    </location>
</feature>
<dbReference type="Pfam" id="PF17964">
    <property type="entry name" value="Big_10"/>
    <property type="match status" value="1"/>
</dbReference>
<evidence type="ECO:0000256" key="4">
    <source>
        <dbReference type="ARBA" id="ARBA00022960"/>
    </source>
</evidence>
<dbReference type="GO" id="GO:0016746">
    <property type="term" value="F:acyltransferase activity"/>
    <property type="evidence" value="ECO:0007669"/>
    <property type="project" value="UniProtKB-KW"/>
</dbReference>
<feature type="active site" description="Nucleophile" evidence="8">
    <location>
        <position position="420"/>
    </location>
</feature>
<sequence>MKMATYFGEVKLLLFWLAAAAMALAVVVQTKPNATFVSQDMLPYGFSMTSFQSVNEVDPRKTITLEAVGLGARLSKVELLDDTGKVLFEAKDKTRLALPSPLAFGTRHTIKVTAERSWSRQSETHEFNFTTVAVPKLDGPLLRMLEPDASITLHFDRPVAEVTASADITLSAEPDATGQNIRLLAGDYAQDHSYAIQLNYKSTTGVPLPPLNLELTTAPPLTTATNVRGLTNLGLILPLQVTFSEPLADRPNAAANLQVRTRDGKAIPGKWSWIGQHQLKFTPNPAWPASSTIEVSADRQNLRSVRGGALQQALIEQFDTGTDRRLFVYLDNQRVDAVENGAVVRTFKVSTGKSKTPTVTGSFYIYDRYLHKTMRSDVGRGQRGFYEVEDVPYTQFFHKDYAFHGAFWHNSFGRPASHGCVNMATKVQNKRWPNVSEDAGWLYHWAALGLPVTVMQKAPEPMLASHVPPQESKSGNKERRAETPETTARQELSGRGGVQAGSRI</sequence>